<evidence type="ECO:0000313" key="2">
    <source>
        <dbReference type="EMBL" id="JAE29167.1"/>
    </source>
</evidence>
<feature type="region of interest" description="Disordered" evidence="1">
    <location>
        <begin position="1"/>
        <end position="25"/>
    </location>
</feature>
<sequence>MLSGPVGLDSSLSCQSEQKRTKAKAQGERFKTIAIASLMQLPVKVRESSLGHENFGWIVIMGTAHQGFSRQLKVTNLGFFIWKPFLAS</sequence>
<dbReference type="AlphaFoldDB" id="A0A0A9GXD0"/>
<protein>
    <submittedName>
        <fullName evidence="2">Uncharacterized protein</fullName>
    </submittedName>
</protein>
<organism evidence="2">
    <name type="scientific">Arundo donax</name>
    <name type="common">Giant reed</name>
    <name type="synonym">Donax arundinaceus</name>
    <dbReference type="NCBI Taxonomy" id="35708"/>
    <lineage>
        <taxon>Eukaryota</taxon>
        <taxon>Viridiplantae</taxon>
        <taxon>Streptophyta</taxon>
        <taxon>Embryophyta</taxon>
        <taxon>Tracheophyta</taxon>
        <taxon>Spermatophyta</taxon>
        <taxon>Magnoliopsida</taxon>
        <taxon>Liliopsida</taxon>
        <taxon>Poales</taxon>
        <taxon>Poaceae</taxon>
        <taxon>PACMAD clade</taxon>
        <taxon>Arundinoideae</taxon>
        <taxon>Arundineae</taxon>
        <taxon>Arundo</taxon>
    </lineage>
</organism>
<accession>A0A0A9GXD0</accession>
<evidence type="ECO:0000256" key="1">
    <source>
        <dbReference type="SAM" id="MobiDB-lite"/>
    </source>
</evidence>
<proteinExistence type="predicted"/>
<dbReference type="EMBL" id="GBRH01168729">
    <property type="protein sequence ID" value="JAE29167.1"/>
    <property type="molecule type" value="Transcribed_RNA"/>
</dbReference>
<reference evidence="2" key="2">
    <citation type="journal article" date="2015" name="Data Brief">
        <title>Shoot transcriptome of the giant reed, Arundo donax.</title>
        <authorList>
            <person name="Barrero R.A."/>
            <person name="Guerrero F.D."/>
            <person name="Moolhuijzen P."/>
            <person name="Goolsby J.A."/>
            <person name="Tidwell J."/>
            <person name="Bellgard S.E."/>
            <person name="Bellgard M.I."/>
        </authorList>
    </citation>
    <scope>NUCLEOTIDE SEQUENCE</scope>
    <source>
        <tissue evidence="2">Shoot tissue taken approximately 20 cm above the soil surface</tissue>
    </source>
</reference>
<reference evidence="2" key="1">
    <citation type="submission" date="2014-09" db="EMBL/GenBank/DDBJ databases">
        <authorList>
            <person name="Magalhaes I.L.F."/>
            <person name="Oliveira U."/>
            <person name="Santos F.R."/>
            <person name="Vidigal T.H.D.A."/>
            <person name="Brescovit A.D."/>
            <person name="Santos A.J."/>
        </authorList>
    </citation>
    <scope>NUCLEOTIDE SEQUENCE</scope>
    <source>
        <tissue evidence="2">Shoot tissue taken approximately 20 cm above the soil surface</tissue>
    </source>
</reference>
<name>A0A0A9GXD0_ARUDO</name>